<dbReference type="WBParaSite" id="TTAC_0000680301-mRNA-1">
    <property type="protein sequence ID" value="TTAC_0000680301-mRNA-1"/>
    <property type="gene ID" value="TTAC_0000680301"/>
</dbReference>
<protein>
    <submittedName>
        <fullName evidence="2">Ribosomal protein L6</fullName>
    </submittedName>
</protein>
<reference evidence="2" key="1">
    <citation type="submission" date="2017-02" db="UniProtKB">
        <authorList>
            <consortium name="WormBaseParasite"/>
        </authorList>
    </citation>
    <scope>IDENTIFICATION</scope>
</reference>
<proteinExistence type="predicted"/>
<evidence type="ECO:0000313" key="2">
    <source>
        <dbReference type="WBParaSite" id="TTAC_0000680301-mRNA-1"/>
    </source>
</evidence>
<accession>A0A0R3X0W6</accession>
<sequence>LIERPMGEGLKPIHGSLSYGPSKQVQKRCRY</sequence>
<feature type="region of interest" description="Disordered" evidence="1">
    <location>
        <begin position="1"/>
        <end position="31"/>
    </location>
</feature>
<evidence type="ECO:0000256" key="1">
    <source>
        <dbReference type="SAM" id="MobiDB-lite"/>
    </source>
</evidence>
<name>A0A0R3X0W6_HYDTA</name>
<dbReference type="AlphaFoldDB" id="A0A0R3X0W6"/>
<organism evidence="2">
    <name type="scientific">Hydatigena taeniaeformis</name>
    <name type="common">Feline tapeworm</name>
    <name type="synonym">Taenia taeniaeformis</name>
    <dbReference type="NCBI Taxonomy" id="6205"/>
    <lineage>
        <taxon>Eukaryota</taxon>
        <taxon>Metazoa</taxon>
        <taxon>Spiralia</taxon>
        <taxon>Lophotrochozoa</taxon>
        <taxon>Platyhelminthes</taxon>
        <taxon>Cestoda</taxon>
        <taxon>Eucestoda</taxon>
        <taxon>Cyclophyllidea</taxon>
        <taxon>Taeniidae</taxon>
        <taxon>Hydatigera</taxon>
    </lineage>
</organism>